<dbReference type="RefSeq" id="WP_322188673.1">
    <property type="nucleotide sequence ID" value="NZ_JAXLPB010000006.1"/>
</dbReference>
<reference evidence="1 2" key="1">
    <citation type="submission" date="2023-12" db="EMBL/GenBank/DDBJ databases">
        <title>Description of Novel Strain Fulvimarina sp. 2208YS6-2-32 isolated from Uroteuthis (Photololigo) edulis.</title>
        <authorList>
            <person name="Park J.-S."/>
        </authorList>
    </citation>
    <scope>NUCLEOTIDE SEQUENCE [LARGE SCALE GENOMIC DNA]</scope>
    <source>
        <strain evidence="1 2">2208YS6-2-32</strain>
    </source>
</reference>
<comment type="caution">
    <text evidence="1">The sequence shown here is derived from an EMBL/GenBank/DDBJ whole genome shotgun (WGS) entry which is preliminary data.</text>
</comment>
<dbReference type="EMBL" id="JAXLPB010000006">
    <property type="protein sequence ID" value="MDY8110787.1"/>
    <property type="molecule type" value="Genomic_DNA"/>
</dbReference>
<gene>
    <name evidence="1" type="ORF">U0C82_16725</name>
</gene>
<evidence type="ECO:0000313" key="1">
    <source>
        <dbReference type="EMBL" id="MDY8110787.1"/>
    </source>
</evidence>
<sequence length="871" mass="98053">MPNRIAAPRDTSDPARPKLVAEVGIDAEWVTRSDPLGENPYNQILSYQAVLHHAGHRVPLVVYPSGSTKRHRLSLNALLKRLVRLAITKRVLPGLPDRVEIYAHFLRADLTTFTDFWPRKREFDGFGRTFTARSIREVIDVSDEDLQGRRHSSEAVFFRQGKKPPHIMLCRFIDTMLLTPGRAGLAIAANIIGMEKVSLPAGYTIDRMDRLLKNDKAAFERYALHDAEIALEYGLRIKRMMTDAGLRRLPTTLASAGIGLLKLKSREAGIDLNKALGLEVVAKTEFHEGTGKYRTRKTVEASFERQIYEEFAAIAYQGGRGESYWFGPTPVGVFHDYDLPGAYTTAMCALRALDYENARWTRHVDDFGPFTVSAVRVKFRFSSDTRFPCLPVRVRETLVFPLEGISVCTGPEVFLARSMGAELEIIQGLIIPNADTFPIFGSFAKHVSEERRRAGKGTFAEKIWKEIGNSVYGKLAQGVKQKRVFDPRRGRYNEMPPSAITAAFPAAFVTGFIRAVLGEILNGVSKDRLVVSATTDGLLTNAPFSELVLDGPLCMAFRRLRMDTFGTDDILEEKHRVRQVVALKTRGQLTGQSEPGHPIVLAKAGVKPDVPSDQHNEYMLRLFLDREPDQRHHQHSLIGLQEQWKTESDLVAVTRHVRLNLEYDFKRRPHEITENSVRLPGPLFMLKPNAGASTAIADPLVRTHVAFDTVPFATADEAFTAMERFRGWTRSYKRVLKTPADVAAWQAYQTLIDSTSEIEGVGIRSDGSYGHLYRQFLRALVRDEWGLGLDGRSYQDVVDWLRDRGFESSRDDFKNAKRKGAKLAPQSIVVDEDTIPLLQAIAGEFTDMDLVAMIHPDHLERAYEALNLKPW</sequence>
<name>A0ABU5I6S7_9HYPH</name>
<proteinExistence type="predicted"/>
<dbReference type="Proteomes" id="UP001294412">
    <property type="component" value="Unassembled WGS sequence"/>
</dbReference>
<dbReference type="SUPFAM" id="SSF56672">
    <property type="entry name" value="DNA/RNA polymerases"/>
    <property type="match status" value="1"/>
</dbReference>
<protein>
    <recommendedName>
        <fullName evidence="3">DNA-directed DNA polymerase</fullName>
    </recommendedName>
</protein>
<accession>A0ABU5I6S7</accession>
<organism evidence="1 2">
    <name type="scientific">Fulvimarina uroteuthidis</name>
    <dbReference type="NCBI Taxonomy" id="3098149"/>
    <lineage>
        <taxon>Bacteria</taxon>
        <taxon>Pseudomonadati</taxon>
        <taxon>Pseudomonadota</taxon>
        <taxon>Alphaproteobacteria</taxon>
        <taxon>Hyphomicrobiales</taxon>
        <taxon>Aurantimonadaceae</taxon>
        <taxon>Fulvimarina</taxon>
    </lineage>
</organism>
<evidence type="ECO:0000313" key="2">
    <source>
        <dbReference type="Proteomes" id="UP001294412"/>
    </source>
</evidence>
<dbReference type="InterPro" id="IPR043502">
    <property type="entry name" value="DNA/RNA_pol_sf"/>
</dbReference>
<evidence type="ECO:0008006" key="3">
    <source>
        <dbReference type="Google" id="ProtNLM"/>
    </source>
</evidence>
<keyword evidence="2" id="KW-1185">Reference proteome</keyword>